<reference evidence="2" key="1">
    <citation type="submission" date="2018-02" db="EMBL/GenBank/DDBJ databases">
        <authorList>
            <person name="Hausmann B."/>
        </authorList>
    </citation>
    <scope>NUCLEOTIDE SEQUENCE [LARGE SCALE GENOMIC DNA]</scope>
    <source>
        <strain evidence="2">Peat soil MAG SbA1</strain>
    </source>
</reference>
<organism evidence="1 2">
    <name type="scientific">Candidatus Sulfotelmatobacter kueseliae</name>
    <dbReference type="NCBI Taxonomy" id="2042962"/>
    <lineage>
        <taxon>Bacteria</taxon>
        <taxon>Pseudomonadati</taxon>
        <taxon>Acidobacteriota</taxon>
        <taxon>Terriglobia</taxon>
        <taxon>Terriglobales</taxon>
        <taxon>Candidatus Korobacteraceae</taxon>
        <taxon>Candidatus Sulfotelmatobacter</taxon>
    </lineage>
</organism>
<dbReference type="GO" id="GO:0005840">
    <property type="term" value="C:ribosome"/>
    <property type="evidence" value="ECO:0007669"/>
    <property type="project" value="UniProtKB-KW"/>
</dbReference>
<gene>
    <name evidence="1" type="ORF">SBA1_270058</name>
</gene>
<keyword evidence="1" id="KW-0687">Ribonucleoprotein</keyword>
<protein>
    <submittedName>
        <fullName evidence="1">S23 ribosomal protein</fullName>
    </submittedName>
</protein>
<dbReference type="Proteomes" id="UP000238701">
    <property type="component" value="Unassembled WGS sequence"/>
</dbReference>
<evidence type="ECO:0000313" key="2">
    <source>
        <dbReference type="Proteomes" id="UP000238701"/>
    </source>
</evidence>
<evidence type="ECO:0000313" key="1">
    <source>
        <dbReference type="EMBL" id="SPF39343.1"/>
    </source>
</evidence>
<keyword evidence="1" id="KW-0689">Ribosomal protein</keyword>
<dbReference type="EMBL" id="OMOD01000119">
    <property type="protein sequence ID" value="SPF39343.1"/>
    <property type="molecule type" value="Genomic_DNA"/>
</dbReference>
<dbReference type="AlphaFoldDB" id="A0A2U3KI85"/>
<accession>A0A2U3KI85</accession>
<proteinExistence type="predicted"/>
<sequence length="48" mass="5345">MEYHLLLARDLQLLSVGEFEDLDAKVLEIQRMLASLTQCLGAAVLARS</sequence>
<name>A0A2U3KI85_9BACT</name>